<protein>
    <submittedName>
        <fullName evidence="2">Uncharacterized protein</fullName>
    </submittedName>
</protein>
<gene>
    <name evidence="2" type="ORF">ISN44_As01g036440</name>
</gene>
<proteinExistence type="predicted"/>
<accession>A0A8T2H8B8</accession>
<comment type="caution">
    <text evidence="2">The sequence shown here is derived from an EMBL/GenBank/DDBJ whole genome shotgun (WGS) entry which is preliminary data.</text>
</comment>
<dbReference type="EMBL" id="JAEFBJ010000001">
    <property type="protein sequence ID" value="KAG7656561.1"/>
    <property type="molecule type" value="Genomic_DNA"/>
</dbReference>
<keyword evidence="3" id="KW-1185">Reference proteome</keyword>
<dbReference type="Proteomes" id="UP000694251">
    <property type="component" value="Chromosome 1"/>
</dbReference>
<evidence type="ECO:0000313" key="3">
    <source>
        <dbReference type="Proteomes" id="UP000694251"/>
    </source>
</evidence>
<feature type="region of interest" description="Disordered" evidence="1">
    <location>
        <begin position="72"/>
        <end position="105"/>
    </location>
</feature>
<organism evidence="2 3">
    <name type="scientific">Arabidopsis suecica</name>
    <name type="common">Swedish thale-cress</name>
    <name type="synonym">Cardaminopsis suecica</name>
    <dbReference type="NCBI Taxonomy" id="45249"/>
    <lineage>
        <taxon>Eukaryota</taxon>
        <taxon>Viridiplantae</taxon>
        <taxon>Streptophyta</taxon>
        <taxon>Embryophyta</taxon>
        <taxon>Tracheophyta</taxon>
        <taxon>Spermatophyta</taxon>
        <taxon>Magnoliopsida</taxon>
        <taxon>eudicotyledons</taxon>
        <taxon>Gunneridae</taxon>
        <taxon>Pentapetalae</taxon>
        <taxon>rosids</taxon>
        <taxon>malvids</taxon>
        <taxon>Brassicales</taxon>
        <taxon>Brassicaceae</taxon>
        <taxon>Camelineae</taxon>
        <taxon>Arabidopsis</taxon>
    </lineage>
</organism>
<sequence length="242" mass="27178">MFLCYERLFGFCKLCKSLFHDESQCAFNMVPNPAVMSQAPRQKAELHKGSQNLSFRGAVTNELGAETRQVERVQGSSLRKPVAGHHKEVRNRYQNGSHNGAGSSRQPRFLNYLKYAEFRDARAAAEERKGKHTEVLSEQVLSELPVAVERGNSKQVQKALFTSEVSEISGCLESEPAIQEWQDPSKASEEVAVLASAWLEHISSGGVVSVSEPLEVSNLQGVLKSKWQKMRSMKMICYWRMD</sequence>
<dbReference type="AlphaFoldDB" id="A0A8T2H8B8"/>
<evidence type="ECO:0000256" key="1">
    <source>
        <dbReference type="SAM" id="MobiDB-lite"/>
    </source>
</evidence>
<name>A0A8T2H8B8_ARASU</name>
<reference evidence="2 3" key="1">
    <citation type="submission" date="2020-12" db="EMBL/GenBank/DDBJ databases">
        <title>Concerted genomic and epigenomic changes stabilize Arabidopsis allopolyploids.</title>
        <authorList>
            <person name="Chen Z."/>
        </authorList>
    </citation>
    <scope>NUCLEOTIDE SEQUENCE [LARGE SCALE GENOMIC DNA]</scope>
    <source>
        <strain evidence="2">As9502</strain>
        <tissue evidence="2">Leaf</tissue>
    </source>
</reference>
<evidence type="ECO:0000313" key="2">
    <source>
        <dbReference type="EMBL" id="KAG7656561.1"/>
    </source>
</evidence>
<feature type="compositionally biased region" description="Polar residues" evidence="1">
    <location>
        <begin position="92"/>
        <end position="105"/>
    </location>
</feature>